<reference evidence="2 3" key="1">
    <citation type="submission" date="2018-12" db="EMBL/GenBank/DDBJ databases">
        <title>Complete genome sequence of Haloplanus rallus MBLA0036.</title>
        <authorList>
            <person name="Nam Y.-d."/>
            <person name="Kang J."/>
            <person name="Chung W.-H."/>
            <person name="Park Y.S."/>
        </authorList>
    </citation>
    <scope>NUCLEOTIDE SEQUENCE [LARGE SCALE GENOMIC DNA]</scope>
    <source>
        <strain evidence="2 3">MBLA0036</strain>
    </source>
</reference>
<keyword evidence="1" id="KW-0812">Transmembrane</keyword>
<keyword evidence="1" id="KW-1133">Transmembrane helix</keyword>
<proteinExistence type="predicted"/>
<keyword evidence="1" id="KW-0472">Membrane</keyword>
<evidence type="ECO:0000256" key="1">
    <source>
        <dbReference type="SAM" id="Phobius"/>
    </source>
</evidence>
<dbReference type="OrthoDB" id="307073at2157"/>
<name>A0A6B9FE56_9EURY</name>
<evidence type="ECO:0000313" key="3">
    <source>
        <dbReference type="Proteomes" id="UP000428325"/>
    </source>
</evidence>
<organism evidence="2 3">
    <name type="scientific">Haloplanus rallus</name>
    <dbReference type="NCBI Taxonomy" id="1816183"/>
    <lineage>
        <taxon>Archaea</taxon>
        <taxon>Methanobacteriati</taxon>
        <taxon>Methanobacteriota</taxon>
        <taxon>Stenosarchaea group</taxon>
        <taxon>Halobacteria</taxon>
        <taxon>Halobacteriales</taxon>
        <taxon>Haloferacaceae</taxon>
        <taxon>Haloplanus</taxon>
    </lineage>
</organism>
<dbReference type="GeneID" id="43368135"/>
<dbReference type="RefSeq" id="WP_157687766.1">
    <property type="nucleotide sequence ID" value="NZ_CP034345.1"/>
</dbReference>
<sequence>MRSDSLPSALVAVGIGLLVLSAVPVGNAADTDYVHRIEPAENGTLAYGIEYDESAVLPHEDLSERGQRAVTRGVADSPYVVENASATAPEFRYTSDHVALNEGLYAVRYEGVVYSMRTERRSEGFNVATLALGLALSAVRPLGLLFVAAGLAVAGWRWYRD</sequence>
<gene>
    <name evidence="2" type="ORF">EI982_01300</name>
</gene>
<dbReference type="KEGG" id="hra:EI982_01300"/>
<protein>
    <submittedName>
        <fullName evidence="2">Uncharacterized protein</fullName>
    </submittedName>
</protein>
<feature type="transmembrane region" description="Helical" evidence="1">
    <location>
        <begin position="130"/>
        <end position="156"/>
    </location>
</feature>
<dbReference type="EMBL" id="CP034345">
    <property type="protein sequence ID" value="QGX93523.1"/>
    <property type="molecule type" value="Genomic_DNA"/>
</dbReference>
<evidence type="ECO:0000313" key="2">
    <source>
        <dbReference type="EMBL" id="QGX93523.1"/>
    </source>
</evidence>
<keyword evidence="3" id="KW-1185">Reference proteome</keyword>
<dbReference type="AlphaFoldDB" id="A0A6B9FE56"/>
<dbReference type="Proteomes" id="UP000428325">
    <property type="component" value="Chromosome"/>
</dbReference>
<accession>A0A6B9FE56</accession>